<dbReference type="Pfam" id="PF01336">
    <property type="entry name" value="tRNA_anti-codon"/>
    <property type="match status" value="1"/>
</dbReference>
<dbReference type="InterPro" id="IPR004365">
    <property type="entry name" value="NA-bd_OB_tRNA"/>
</dbReference>
<dbReference type="EMBL" id="LT607756">
    <property type="protein sequence ID" value="SCG84761.1"/>
    <property type="molecule type" value="Genomic_DNA"/>
</dbReference>
<keyword evidence="3" id="KW-0067">ATP-binding</keyword>
<dbReference type="SUPFAM" id="SSF50249">
    <property type="entry name" value="Nucleic acid-binding proteins"/>
    <property type="match status" value="1"/>
</dbReference>
<accession>A0A1D3KZD5</accession>
<reference evidence="3 4" key="1">
    <citation type="submission" date="2016-08" db="EMBL/GenBank/DDBJ databases">
        <authorList>
            <person name="Seilhamer J.J."/>
        </authorList>
    </citation>
    <scope>NUCLEOTIDE SEQUENCE [LARGE SCALE GENOMIC DNA]</scope>
    <source>
        <strain evidence="3">Buetzberg</strain>
    </source>
</reference>
<feature type="transmembrane region" description="Helical" evidence="1">
    <location>
        <begin position="17"/>
        <end position="37"/>
    </location>
</feature>
<keyword evidence="4" id="KW-1185">Reference proteome</keyword>
<keyword evidence="3" id="KW-0547">Nucleotide-binding</keyword>
<keyword evidence="1" id="KW-0472">Membrane</keyword>
<sequence length="141" mass="15381">MNLKCINGGEAVEDHQIFRLALATSIIGLLGMVVFAGQIMPREVKISQIDRGMLDEDVTVEGVVQEVGKSKTSNTYFLKVMDGTGEITLVIFDSSATDIEKGNLTIQGMDKRRINAVGTVSEYRGSMEIILKDAKSLRIVS</sequence>
<keyword evidence="3" id="KW-0347">Helicase</keyword>
<keyword evidence="3" id="KW-0378">Hydrolase</keyword>
<evidence type="ECO:0000313" key="4">
    <source>
        <dbReference type="Proteomes" id="UP000094707"/>
    </source>
</evidence>
<dbReference type="Gene3D" id="2.40.50.140">
    <property type="entry name" value="Nucleic acid-binding proteins"/>
    <property type="match status" value="1"/>
</dbReference>
<protein>
    <submittedName>
        <fullName evidence="3">Nucleic acid binding OB-fold tRNA/helicase-type</fullName>
    </submittedName>
</protein>
<dbReference type="InterPro" id="IPR012340">
    <property type="entry name" value="NA-bd_OB-fold"/>
</dbReference>
<evidence type="ECO:0000256" key="1">
    <source>
        <dbReference type="SAM" id="Phobius"/>
    </source>
</evidence>
<name>A0A1D3KZD5_9EURY</name>
<dbReference type="AlphaFoldDB" id="A0A1D3KZD5"/>
<dbReference type="Proteomes" id="UP000094707">
    <property type="component" value="Chromosome I"/>
</dbReference>
<evidence type="ECO:0000313" key="3">
    <source>
        <dbReference type="EMBL" id="SCG84761.1"/>
    </source>
</evidence>
<keyword evidence="1" id="KW-1133">Transmembrane helix</keyword>
<dbReference type="GO" id="GO:0003676">
    <property type="term" value="F:nucleic acid binding"/>
    <property type="evidence" value="ECO:0007669"/>
    <property type="project" value="InterPro"/>
</dbReference>
<proteinExistence type="predicted"/>
<gene>
    <name evidence="3" type="ORF">MCBB_0173</name>
</gene>
<dbReference type="GO" id="GO:0004386">
    <property type="term" value="F:helicase activity"/>
    <property type="evidence" value="ECO:0007669"/>
    <property type="project" value="UniProtKB-KW"/>
</dbReference>
<keyword evidence="1" id="KW-0812">Transmembrane</keyword>
<evidence type="ECO:0000259" key="2">
    <source>
        <dbReference type="Pfam" id="PF01336"/>
    </source>
</evidence>
<feature type="domain" description="OB" evidence="2">
    <location>
        <begin position="58"/>
        <end position="135"/>
    </location>
</feature>
<organism evidence="3 4">
    <name type="scientific">Methanobacterium congolense</name>
    <dbReference type="NCBI Taxonomy" id="118062"/>
    <lineage>
        <taxon>Archaea</taxon>
        <taxon>Methanobacteriati</taxon>
        <taxon>Methanobacteriota</taxon>
        <taxon>Methanomada group</taxon>
        <taxon>Methanobacteria</taxon>
        <taxon>Methanobacteriales</taxon>
        <taxon>Methanobacteriaceae</taxon>
        <taxon>Methanobacterium</taxon>
    </lineage>
</organism>
<dbReference type="STRING" id="118062.MCBB_0173"/>
<dbReference type="KEGG" id="mcub:MCBB_0173"/>